<keyword evidence="3" id="KW-1185">Reference proteome</keyword>
<dbReference type="EMBL" id="JBHSNC010000054">
    <property type="protein sequence ID" value="MFC5531419.1"/>
    <property type="molecule type" value="Genomic_DNA"/>
</dbReference>
<sequence length="302" mass="35415">MHREDSSTAIPHDEAFKKLLQTFFAEFIALFFPELDKLLDHSQTRLLMQELLVDIVGEEARTLDLLIETRYRETDAFVLVHLEPQSYRQEDFAERMFIYFSRLFERHRKAHSLIIPIAVFTTDDGWAGPDHFEMSIAGTNIVRYQYLSVSLRKQDWRKFVASDNPIAAALLAKMGYNKKDKRELRIAYLRMLLRLRGRLDDARMALIMSVADLYFEPSKEEDESILREWLNHESDKGEILMELMPAWKRWGIEEGMEQGMEKGREAERRVIALRMLDKGAKPEEVADILGVSIEEIMKLRQS</sequence>
<dbReference type="RefSeq" id="WP_378113381.1">
    <property type="nucleotide sequence ID" value="NZ_JBHSNC010000054.1"/>
</dbReference>
<dbReference type="Proteomes" id="UP001596108">
    <property type="component" value="Unassembled WGS sequence"/>
</dbReference>
<dbReference type="InterPro" id="IPR006842">
    <property type="entry name" value="Transposase_31"/>
</dbReference>
<dbReference type="Pfam" id="PF04754">
    <property type="entry name" value="Transposase_31"/>
    <property type="match status" value="1"/>
</dbReference>
<dbReference type="PANTHER" id="PTHR35586">
    <property type="entry name" value="SLL1691 PROTEIN"/>
    <property type="match status" value="1"/>
</dbReference>
<feature type="domain" description="Transposase (putative) YhgA-like" evidence="1">
    <location>
        <begin position="11"/>
        <end position="137"/>
    </location>
</feature>
<gene>
    <name evidence="2" type="ORF">ACFPQ4_18525</name>
</gene>
<dbReference type="PANTHER" id="PTHR35586:SF1">
    <property type="entry name" value="SLL1691 PROTEIN"/>
    <property type="match status" value="1"/>
</dbReference>
<dbReference type="NCBIfam" id="TIGR01784">
    <property type="entry name" value="T_den_put_tspse"/>
    <property type="match status" value="1"/>
</dbReference>
<protein>
    <submittedName>
        <fullName evidence="2">Rpn family recombination-promoting nuclease/putative transposase</fullName>
    </submittedName>
</protein>
<evidence type="ECO:0000259" key="1">
    <source>
        <dbReference type="Pfam" id="PF04754"/>
    </source>
</evidence>
<accession>A0ABW0R2F2</accession>
<reference evidence="3" key="1">
    <citation type="journal article" date="2019" name="Int. J. Syst. Evol. Microbiol.">
        <title>The Global Catalogue of Microorganisms (GCM) 10K type strain sequencing project: providing services to taxonomists for standard genome sequencing and annotation.</title>
        <authorList>
            <consortium name="The Broad Institute Genomics Platform"/>
            <consortium name="The Broad Institute Genome Sequencing Center for Infectious Disease"/>
            <person name="Wu L."/>
            <person name="Ma J."/>
        </authorList>
    </citation>
    <scope>NUCLEOTIDE SEQUENCE [LARGE SCALE GENOMIC DNA]</scope>
    <source>
        <strain evidence="3">CGMCC 1.18578</strain>
    </source>
</reference>
<name>A0ABW0R2F2_9BACL</name>
<organism evidence="2 3">
    <name type="scientific">Cohnella yongneupensis</name>
    <dbReference type="NCBI Taxonomy" id="425006"/>
    <lineage>
        <taxon>Bacteria</taxon>
        <taxon>Bacillati</taxon>
        <taxon>Bacillota</taxon>
        <taxon>Bacilli</taxon>
        <taxon>Bacillales</taxon>
        <taxon>Paenibacillaceae</taxon>
        <taxon>Cohnella</taxon>
    </lineage>
</organism>
<comment type="caution">
    <text evidence="2">The sequence shown here is derived from an EMBL/GenBank/DDBJ whole genome shotgun (WGS) entry which is preliminary data.</text>
</comment>
<evidence type="ECO:0000313" key="3">
    <source>
        <dbReference type="Proteomes" id="UP001596108"/>
    </source>
</evidence>
<proteinExistence type="predicted"/>
<dbReference type="InterPro" id="IPR010106">
    <property type="entry name" value="RpnA"/>
</dbReference>
<evidence type="ECO:0000313" key="2">
    <source>
        <dbReference type="EMBL" id="MFC5531419.1"/>
    </source>
</evidence>